<dbReference type="GO" id="GO:0003964">
    <property type="term" value="F:RNA-directed DNA polymerase activity"/>
    <property type="evidence" value="ECO:0007669"/>
    <property type="project" value="UniProtKB-KW"/>
</dbReference>
<dbReference type="InterPro" id="IPR056924">
    <property type="entry name" value="SH3_Tf2-1"/>
</dbReference>
<protein>
    <submittedName>
        <fullName evidence="3">RNA-directed DNA polymerase (Reverse transcriptase)</fullName>
    </submittedName>
</protein>
<evidence type="ECO:0000313" key="3">
    <source>
        <dbReference type="EMBL" id="MCI32242.1"/>
    </source>
</evidence>
<accession>A0A392R815</accession>
<dbReference type="EMBL" id="LXQA010193744">
    <property type="protein sequence ID" value="MCI32242.1"/>
    <property type="molecule type" value="Genomic_DNA"/>
</dbReference>
<dbReference type="SUPFAM" id="SSF54160">
    <property type="entry name" value="Chromo domain-like"/>
    <property type="match status" value="1"/>
</dbReference>
<dbReference type="PANTHER" id="PTHR46148">
    <property type="entry name" value="CHROMO DOMAIN-CONTAINING PROTEIN"/>
    <property type="match status" value="1"/>
</dbReference>
<reference evidence="3 4" key="1">
    <citation type="journal article" date="2018" name="Front. Plant Sci.">
        <title>Red Clover (Trifolium pratense) and Zigzag Clover (T. medium) - A Picture of Genomic Similarities and Differences.</title>
        <authorList>
            <person name="Dluhosova J."/>
            <person name="Istvanek J."/>
            <person name="Nedelnik J."/>
            <person name="Repkova J."/>
        </authorList>
    </citation>
    <scope>NUCLEOTIDE SEQUENCE [LARGE SCALE GENOMIC DNA]</scope>
    <source>
        <strain evidence="4">cv. 10/8</strain>
        <tissue evidence="3">Leaf</tissue>
    </source>
</reference>
<proteinExistence type="predicted"/>
<evidence type="ECO:0000313" key="4">
    <source>
        <dbReference type="Proteomes" id="UP000265520"/>
    </source>
</evidence>
<feature type="domain" description="Tf2-1-like SH3-like" evidence="2">
    <location>
        <begin position="3"/>
        <end position="46"/>
    </location>
</feature>
<feature type="non-terminal residue" evidence="3">
    <location>
        <position position="122"/>
    </location>
</feature>
<dbReference type="Pfam" id="PF00385">
    <property type="entry name" value="Chromo"/>
    <property type="match status" value="1"/>
</dbReference>
<evidence type="ECO:0000259" key="1">
    <source>
        <dbReference type="Pfam" id="PF00385"/>
    </source>
</evidence>
<name>A0A392R815_9FABA</name>
<sequence>INAKLAARYYGPYPVVARVGAVAYQLRLPEGSRVHSVFHVSLLKKAVGSYHEEEDLPDLEGERGVLIEPEEVLARRTVQVQGEKINQVLIHWKGQGVDEATWEEVIMMKSQFPNFCLEDKAV</sequence>
<dbReference type="Proteomes" id="UP000265520">
    <property type="component" value="Unassembled WGS sequence"/>
</dbReference>
<keyword evidence="3" id="KW-0548">Nucleotidyltransferase</keyword>
<dbReference type="InterPro" id="IPR016197">
    <property type="entry name" value="Chromo-like_dom_sf"/>
</dbReference>
<evidence type="ECO:0000259" key="2">
    <source>
        <dbReference type="Pfam" id="PF24626"/>
    </source>
</evidence>
<dbReference type="AlphaFoldDB" id="A0A392R815"/>
<feature type="domain" description="Chromo" evidence="1">
    <location>
        <begin position="68"/>
        <end position="104"/>
    </location>
</feature>
<feature type="non-terminal residue" evidence="3">
    <location>
        <position position="1"/>
    </location>
</feature>
<dbReference type="PANTHER" id="PTHR46148:SF54">
    <property type="entry name" value="RETROTRANSPOSON-LIKE PROTEIN"/>
    <property type="match status" value="1"/>
</dbReference>
<keyword evidence="3" id="KW-0808">Transferase</keyword>
<organism evidence="3 4">
    <name type="scientific">Trifolium medium</name>
    <dbReference type="NCBI Taxonomy" id="97028"/>
    <lineage>
        <taxon>Eukaryota</taxon>
        <taxon>Viridiplantae</taxon>
        <taxon>Streptophyta</taxon>
        <taxon>Embryophyta</taxon>
        <taxon>Tracheophyta</taxon>
        <taxon>Spermatophyta</taxon>
        <taxon>Magnoliopsida</taxon>
        <taxon>eudicotyledons</taxon>
        <taxon>Gunneridae</taxon>
        <taxon>Pentapetalae</taxon>
        <taxon>rosids</taxon>
        <taxon>fabids</taxon>
        <taxon>Fabales</taxon>
        <taxon>Fabaceae</taxon>
        <taxon>Papilionoideae</taxon>
        <taxon>50 kb inversion clade</taxon>
        <taxon>NPAAA clade</taxon>
        <taxon>Hologalegina</taxon>
        <taxon>IRL clade</taxon>
        <taxon>Trifolieae</taxon>
        <taxon>Trifolium</taxon>
    </lineage>
</organism>
<keyword evidence="4" id="KW-1185">Reference proteome</keyword>
<keyword evidence="3" id="KW-0695">RNA-directed DNA polymerase</keyword>
<comment type="caution">
    <text evidence="3">The sequence shown here is derived from an EMBL/GenBank/DDBJ whole genome shotgun (WGS) entry which is preliminary data.</text>
</comment>
<dbReference type="InterPro" id="IPR023780">
    <property type="entry name" value="Chromo_domain"/>
</dbReference>
<dbReference type="Pfam" id="PF24626">
    <property type="entry name" value="SH3_Tf2-1"/>
    <property type="match status" value="1"/>
</dbReference>